<reference key="1">
    <citation type="submission" date="2010-11" db="EMBL/GenBank/DDBJ databases">
        <title>The complete genome of Leadbetterella byssophila DSM 17132.</title>
        <authorList>
            <consortium name="US DOE Joint Genome Institute (JGI-PGF)"/>
            <person name="Lucas S."/>
            <person name="Copeland A."/>
            <person name="Lapidus A."/>
            <person name="Glavina del Rio T."/>
            <person name="Dalin E."/>
            <person name="Tice H."/>
            <person name="Bruce D."/>
            <person name="Goodwin L."/>
            <person name="Pitluck S."/>
            <person name="Kyrpides N."/>
            <person name="Mavromatis K."/>
            <person name="Ivanova N."/>
            <person name="Teshima H."/>
            <person name="Brettin T."/>
            <person name="Detter J.C."/>
            <person name="Han C."/>
            <person name="Tapia R."/>
            <person name="Land M."/>
            <person name="Hauser L."/>
            <person name="Markowitz V."/>
            <person name="Cheng J.-F."/>
            <person name="Hugenholtz P."/>
            <person name="Woyke T."/>
            <person name="Wu D."/>
            <person name="Tindall B."/>
            <person name="Pomrenke H.G."/>
            <person name="Brambilla E."/>
            <person name="Klenk H.-P."/>
            <person name="Eisen J.A."/>
        </authorList>
    </citation>
    <scope>NUCLEOTIDE SEQUENCE [LARGE SCALE GENOMIC DNA]</scope>
    <source>
        <strain>DSM 17132</strain>
    </source>
</reference>
<organism evidence="11 12">
    <name type="scientific">Leadbetterella byssophila (strain DSM 17132 / JCM 16389 / KACC 11308 / NBRC 106382 / 4M15)</name>
    <dbReference type="NCBI Taxonomy" id="649349"/>
    <lineage>
        <taxon>Bacteria</taxon>
        <taxon>Pseudomonadati</taxon>
        <taxon>Bacteroidota</taxon>
        <taxon>Cytophagia</taxon>
        <taxon>Cytophagales</taxon>
        <taxon>Leadbetterellaceae</taxon>
        <taxon>Leadbetterella</taxon>
    </lineage>
</organism>
<evidence type="ECO:0000256" key="1">
    <source>
        <dbReference type="ARBA" id="ARBA00004571"/>
    </source>
</evidence>
<dbReference type="HOGENOM" id="CLU_016599_0_0_10"/>
<proteinExistence type="inferred from homology"/>
<dbReference type="SUPFAM" id="SSF56935">
    <property type="entry name" value="Porins"/>
    <property type="match status" value="1"/>
</dbReference>
<dbReference type="Pfam" id="PF13715">
    <property type="entry name" value="CarbopepD_reg_2"/>
    <property type="match status" value="1"/>
</dbReference>
<evidence type="ECO:0000256" key="4">
    <source>
        <dbReference type="ARBA" id="ARBA00022692"/>
    </source>
</evidence>
<comment type="subcellular location">
    <subcellularLocation>
        <location evidence="1 8">Cell outer membrane</location>
        <topology evidence="1 8">Multi-pass membrane protein</topology>
    </subcellularLocation>
</comment>
<protein>
    <submittedName>
        <fullName evidence="11">TonB-dependent receptor</fullName>
    </submittedName>
</protein>
<name>E4RTR9_LEAB4</name>
<dbReference type="Gene3D" id="2.40.170.20">
    <property type="entry name" value="TonB-dependent receptor, beta-barrel domain"/>
    <property type="match status" value="1"/>
</dbReference>
<gene>
    <name evidence="11" type="ordered locus">Lbys_2097</name>
</gene>
<dbReference type="InterPro" id="IPR037066">
    <property type="entry name" value="Plug_dom_sf"/>
</dbReference>
<dbReference type="InterPro" id="IPR008969">
    <property type="entry name" value="CarboxyPept-like_regulatory"/>
</dbReference>
<evidence type="ECO:0000313" key="12">
    <source>
        <dbReference type="Proteomes" id="UP000007435"/>
    </source>
</evidence>
<reference evidence="11 12" key="2">
    <citation type="journal article" date="2011" name="Stand. Genomic Sci.">
        <title>Complete genome sequence of Leadbetterella byssophila type strain (4M15).</title>
        <authorList>
            <person name="Abt B."/>
            <person name="Teshima H."/>
            <person name="Lucas S."/>
            <person name="Lapidus A."/>
            <person name="Del Rio T.G."/>
            <person name="Nolan M."/>
            <person name="Tice H."/>
            <person name="Cheng J.F."/>
            <person name="Pitluck S."/>
            <person name="Liolios K."/>
            <person name="Pagani I."/>
            <person name="Ivanova N."/>
            <person name="Mavromatis K."/>
            <person name="Pati A."/>
            <person name="Tapia R."/>
            <person name="Han C."/>
            <person name="Goodwin L."/>
            <person name="Chen A."/>
            <person name="Palaniappan K."/>
            <person name="Land M."/>
            <person name="Hauser L."/>
            <person name="Chang Y.J."/>
            <person name="Jeffries C.D."/>
            <person name="Rohde M."/>
            <person name="Goker M."/>
            <person name="Tindall B.J."/>
            <person name="Detter J.C."/>
            <person name="Woyke T."/>
            <person name="Bristow J."/>
            <person name="Eisen J.A."/>
            <person name="Markowitz V."/>
            <person name="Hugenholtz P."/>
            <person name="Klenk H.P."/>
            <person name="Kyrpides N.C."/>
        </authorList>
    </citation>
    <scope>NUCLEOTIDE SEQUENCE [LARGE SCALE GENOMIC DNA]</scope>
    <source>
        <strain evidence="12">DSM 17132 / JCM 16389 / KACC 11308 / NBRC 106382 / 4M15</strain>
    </source>
</reference>
<dbReference type="SUPFAM" id="SSF49464">
    <property type="entry name" value="Carboxypeptidase regulatory domain-like"/>
    <property type="match status" value="1"/>
</dbReference>
<keyword evidence="11" id="KW-0675">Receptor</keyword>
<evidence type="ECO:0000256" key="9">
    <source>
        <dbReference type="SAM" id="SignalP"/>
    </source>
</evidence>
<dbReference type="STRING" id="649349.Lbys_2097"/>
<dbReference type="GO" id="GO:0009279">
    <property type="term" value="C:cell outer membrane"/>
    <property type="evidence" value="ECO:0007669"/>
    <property type="project" value="UniProtKB-SubCell"/>
</dbReference>
<evidence type="ECO:0000256" key="6">
    <source>
        <dbReference type="ARBA" id="ARBA00023136"/>
    </source>
</evidence>
<dbReference type="InterPro" id="IPR036942">
    <property type="entry name" value="Beta-barrel_TonB_sf"/>
</dbReference>
<dbReference type="PANTHER" id="PTHR30069">
    <property type="entry name" value="TONB-DEPENDENT OUTER MEMBRANE RECEPTOR"/>
    <property type="match status" value="1"/>
</dbReference>
<feature type="signal peptide" evidence="9">
    <location>
        <begin position="1"/>
        <end position="18"/>
    </location>
</feature>
<dbReference type="KEGG" id="lby:Lbys_2097"/>
<dbReference type="OrthoDB" id="1111684at2"/>
<evidence type="ECO:0000256" key="5">
    <source>
        <dbReference type="ARBA" id="ARBA00022729"/>
    </source>
</evidence>
<sequence length="900" mass="101630">MNLRLVALALLLTFPAVAQKVNLELSGAPFKTLINQLENQTSYRFYYKVAETDTLTVNYSAQNVEFTEALRTILSPKGFRFAIDPRKMVYITKNDFILTDFSTPATAANVQIKDFVEETPSDISIENMVFEIGRKELGQAGPKTLTGHVLTKANGQPIQGAMVGILGTSTAVETDAYGKYSIQTTEDRFTLVISSVGLKDTRRQILMYSNGSLDVEMTDKVYSLQEVVVAGERGNQVKRIEMGLEKLNIKTIRQTPAVFGEADVISVILTLPGVQTVGEAANGFNVRGGATDQNLVLFSDATIFNASHFFGLFSAFNPDAVQNVELYKSSIPARFGGRLSSVLDVVSKEGNRKKFSGQGGIGILTGRLSFDGPINEKTQFMVGGRSTYSDWLLKLIPDDAYRNSSAKFYDVNAGLSHYANEKDAFYLNGYLSEDKFSFENGITYGYKNANVNGKWKRIYNSKLNSTLTLGHDRYGFSIDETAVPTKAYHMDYGIQQTFIKAEFTQLYGSRHKFSYGLHAIRYGISPGTMNPNNPESLVKYTKLDQEQGLESAIFFSDAITFNDKLSLEAGLRYSFYSYLGPKAVHYYTDGLPKSEETRTETIEYNKGKWIKTYQRPEIRLGLRYAFSNQSSVKLGYNSLQQYIHMLSNTTAATPTDAWKLSDAHIKPQYGDQISLGYYQNVPEWKLETSVEAYYKRIHNYLDYKSGAILLMNENIETDVLGTEAKAYGIEFLVKKSTGKLNGWVSYTLSKVQQRSTGEEKINNGKYYNANFDKPHNFTFVGNWRFSHRYSFSLNTTYSTGRPITLPIAKYEFGGSERVYYSERNKYRVPDFFRMDLSMNIEGNHKIKKLAHSFWTIGVYNVTGRKNPFSVYYVSENGKLQGYKLSIFGHQIPFITYNFRF</sequence>
<feature type="domain" description="TonB-dependent receptor plug" evidence="10">
    <location>
        <begin position="261"/>
        <end position="337"/>
    </location>
</feature>
<keyword evidence="6 8" id="KW-0472">Membrane</keyword>
<evidence type="ECO:0000259" key="10">
    <source>
        <dbReference type="Pfam" id="PF07715"/>
    </source>
</evidence>
<dbReference type="Proteomes" id="UP000007435">
    <property type="component" value="Chromosome"/>
</dbReference>
<dbReference type="GO" id="GO:0015344">
    <property type="term" value="F:siderophore uptake transmembrane transporter activity"/>
    <property type="evidence" value="ECO:0007669"/>
    <property type="project" value="TreeGrafter"/>
</dbReference>
<dbReference type="Gene3D" id="2.170.130.10">
    <property type="entry name" value="TonB-dependent receptor, plug domain"/>
    <property type="match status" value="1"/>
</dbReference>
<keyword evidence="7 8" id="KW-0998">Cell outer membrane</keyword>
<evidence type="ECO:0000313" key="11">
    <source>
        <dbReference type="EMBL" id="ADQ17793.1"/>
    </source>
</evidence>
<dbReference type="eggNOG" id="COG4771">
    <property type="taxonomic scope" value="Bacteria"/>
</dbReference>
<evidence type="ECO:0000256" key="8">
    <source>
        <dbReference type="PROSITE-ProRule" id="PRU01360"/>
    </source>
</evidence>
<dbReference type="GO" id="GO:0044718">
    <property type="term" value="P:siderophore transmembrane transport"/>
    <property type="evidence" value="ECO:0007669"/>
    <property type="project" value="TreeGrafter"/>
</dbReference>
<evidence type="ECO:0000256" key="3">
    <source>
        <dbReference type="ARBA" id="ARBA00022452"/>
    </source>
</evidence>
<dbReference type="EMBL" id="CP002305">
    <property type="protein sequence ID" value="ADQ17793.1"/>
    <property type="molecule type" value="Genomic_DNA"/>
</dbReference>
<dbReference type="PANTHER" id="PTHR30069:SF29">
    <property type="entry name" value="HEMOGLOBIN AND HEMOGLOBIN-HAPTOGLOBIN-BINDING PROTEIN 1-RELATED"/>
    <property type="match status" value="1"/>
</dbReference>
<dbReference type="InterPro" id="IPR039426">
    <property type="entry name" value="TonB-dep_rcpt-like"/>
</dbReference>
<keyword evidence="12" id="KW-1185">Reference proteome</keyword>
<dbReference type="RefSeq" id="WP_013408839.1">
    <property type="nucleotide sequence ID" value="NC_014655.1"/>
</dbReference>
<dbReference type="Gene3D" id="2.60.40.1120">
    <property type="entry name" value="Carboxypeptidase-like, regulatory domain"/>
    <property type="match status" value="1"/>
</dbReference>
<evidence type="ECO:0000256" key="2">
    <source>
        <dbReference type="ARBA" id="ARBA00022448"/>
    </source>
</evidence>
<keyword evidence="4 8" id="KW-0812">Transmembrane</keyword>
<keyword evidence="3 8" id="KW-1134">Transmembrane beta strand</keyword>
<keyword evidence="2 8" id="KW-0813">Transport</keyword>
<dbReference type="PROSITE" id="PS52016">
    <property type="entry name" value="TONB_DEPENDENT_REC_3"/>
    <property type="match status" value="1"/>
</dbReference>
<dbReference type="InterPro" id="IPR012910">
    <property type="entry name" value="Plug_dom"/>
</dbReference>
<evidence type="ECO:0000256" key="7">
    <source>
        <dbReference type="ARBA" id="ARBA00023237"/>
    </source>
</evidence>
<dbReference type="Pfam" id="PF07715">
    <property type="entry name" value="Plug"/>
    <property type="match status" value="1"/>
</dbReference>
<dbReference type="AlphaFoldDB" id="E4RTR9"/>
<keyword evidence="5 9" id="KW-0732">Signal</keyword>
<comment type="similarity">
    <text evidence="8">Belongs to the TonB-dependent receptor family.</text>
</comment>
<feature type="chain" id="PRO_5003188422" evidence="9">
    <location>
        <begin position="19"/>
        <end position="900"/>
    </location>
</feature>
<accession>E4RTR9</accession>